<feature type="domain" description="N-acetyltransferase" evidence="3">
    <location>
        <begin position="1"/>
        <end position="116"/>
    </location>
</feature>
<dbReference type="SUPFAM" id="SSF55729">
    <property type="entry name" value="Acyl-CoA N-acyltransferases (Nat)"/>
    <property type="match status" value="1"/>
</dbReference>
<dbReference type="InterPro" id="IPR050832">
    <property type="entry name" value="Bact_Acetyltransf"/>
</dbReference>
<dbReference type="RefSeq" id="WP_269194850.1">
    <property type="nucleotide sequence ID" value="NZ_JAQGFL010000089.1"/>
</dbReference>
<dbReference type="GO" id="GO:0016746">
    <property type="term" value="F:acyltransferase activity"/>
    <property type="evidence" value="ECO:0007669"/>
    <property type="project" value="UniProtKB-KW"/>
</dbReference>
<evidence type="ECO:0000313" key="5">
    <source>
        <dbReference type="Proteomes" id="UP001308776"/>
    </source>
</evidence>
<dbReference type="Gene3D" id="3.40.630.30">
    <property type="match status" value="1"/>
</dbReference>
<dbReference type="Proteomes" id="UP001308776">
    <property type="component" value="Unassembled WGS sequence"/>
</dbReference>
<keyword evidence="1 4" id="KW-0808">Transferase</keyword>
<proteinExistence type="predicted"/>
<evidence type="ECO:0000259" key="3">
    <source>
        <dbReference type="PROSITE" id="PS51186"/>
    </source>
</evidence>
<dbReference type="EC" id="2.3.1.-" evidence="4"/>
<evidence type="ECO:0000256" key="1">
    <source>
        <dbReference type="ARBA" id="ARBA00022679"/>
    </source>
</evidence>
<dbReference type="PANTHER" id="PTHR43877:SF2">
    <property type="entry name" value="AMINOALKYLPHOSPHONATE N-ACETYLTRANSFERASE-RELATED"/>
    <property type="match status" value="1"/>
</dbReference>
<protein>
    <submittedName>
        <fullName evidence="4">GNAT family N-acetyltransferase</fullName>
        <ecNumber evidence="4">2.3.1.-</ecNumber>
    </submittedName>
</protein>
<dbReference type="Pfam" id="PF00583">
    <property type="entry name" value="Acetyltransf_1"/>
    <property type="match status" value="1"/>
</dbReference>
<organism evidence="4 5">
    <name type="scientific">Acidithiobacillus ferriphilus</name>
    <dbReference type="NCBI Taxonomy" id="1689834"/>
    <lineage>
        <taxon>Bacteria</taxon>
        <taxon>Pseudomonadati</taxon>
        <taxon>Pseudomonadota</taxon>
        <taxon>Acidithiobacillia</taxon>
        <taxon>Acidithiobacillales</taxon>
        <taxon>Acidithiobacillaceae</taxon>
        <taxon>Acidithiobacillus</taxon>
    </lineage>
</organism>
<dbReference type="PANTHER" id="PTHR43877">
    <property type="entry name" value="AMINOALKYLPHOSPHONATE N-ACETYLTRANSFERASE-RELATED-RELATED"/>
    <property type="match status" value="1"/>
</dbReference>
<dbReference type="InterPro" id="IPR016181">
    <property type="entry name" value="Acyl_CoA_acyltransferase"/>
</dbReference>
<reference evidence="4 5" key="1">
    <citation type="submission" date="2022-11" db="EMBL/GenBank/DDBJ databases">
        <title>Comparative genomics analysis of Acidithiobacillus ferriphilus.</title>
        <authorList>
            <person name="Ma L."/>
        </authorList>
    </citation>
    <scope>NUCLEOTIDE SEQUENCE [LARGE SCALE GENOMIC DNA]</scope>
    <source>
        <strain evidence="4 5">DY15</strain>
    </source>
</reference>
<gene>
    <name evidence="4" type="ORF">OW717_11430</name>
</gene>
<dbReference type="PROSITE" id="PS51186">
    <property type="entry name" value="GNAT"/>
    <property type="match status" value="1"/>
</dbReference>
<sequence length="116" mass="13108">MQARARILVVENGTHVCGYVLLLMRRNSRIARIYSLAVAPEHRQMGMARTLLACTESVAMASGRNRIRLEVREDNAAAIRLYTSVGYRPFDRIASYYEAAPPQVDRTAAIRMEKPI</sequence>
<dbReference type="CDD" id="cd04301">
    <property type="entry name" value="NAT_SF"/>
    <property type="match status" value="1"/>
</dbReference>
<dbReference type="EMBL" id="JAQGFR010000220">
    <property type="protein sequence ID" value="MEB8514645.1"/>
    <property type="molecule type" value="Genomic_DNA"/>
</dbReference>
<evidence type="ECO:0000256" key="2">
    <source>
        <dbReference type="ARBA" id="ARBA00023315"/>
    </source>
</evidence>
<evidence type="ECO:0000313" key="4">
    <source>
        <dbReference type="EMBL" id="MEB8514645.1"/>
    </source>
</evidence>
<dbReference type="InterPro" id="IPR000182">
    <property type="entry name" value="GNAT_dom"/>
</dbReference>
<keyword evidence="5" id="KW-1185">Reference proteome</keyword>
<accession>A0ABU6FUY6</accession>
<keyword evidence="2 4" id="KW-0012">Acyltransferase</keyword>
<name>A0ABU6FUY6_9PROT</name>
<comment type="caution">
    <text evidence="4">The sequence shown here is derived from an EMBL/GenBank/DDBJ whole genome shotgun (WGS) entry which is preliminary data.</text>
</comment>